<dbReference type="STRING" id="1238424.J07HQW1_00457"/>
<name>U1PEC5_9EURY</name>
<dbReference type="Gene3D" id="3.20.20.140">
    <property type="entry name" value="Metal-dependent hydrolases"/>
    <property type="match status" value="1"/>
</dbReference>
<dbReference type="Proteomes" id="UP000030649">
    <property type="component" value="Unassembled WGS sequence"/>
</dbReference>
<dbReference type="AlphaFoldDB" id="U1PEC5"/>
<dbReference type="HOGENOM" id="CLU_1036680_0_0_2"/>
<dbReference type="EMBL" id="KE356560">
    <property type="protein sequence ID" value="ERG90436.1"/>
    <property type="molecule type" value="Genomic_DNA"/>
</dbReference>
<protein>
    <submittedName>
        <fullName evidence="1">Putative metal-dependent phosphoesterases (PHP family)</fullName>
    </submittedName>
</protein>
<reference evidence="1 2" key="1">
    <citation type="journal article" date="2013" name="PLoS ONE">
        <title>Assembly-driven community genomics of a hypersaline microbial ecosystem.</title>
        <authorList>
            <person name="Podell S."/>
            <person name="Ugalde J.A."/>
            <person name="Narasingarao P."/>
            <person name="Banfield J.F."/>
            <person name="Heidelberg K.B."/>
            <person name="Allen E.E."/>
        </authorList>
    </citation>
    <scope>NUCLEOTIDE SEQUENCE [LARGE SCALE GENOMIC DNA]</scope>
    <source>
        <strain evidence="2">J07HQW1</strain>
    </source>
</reference>
<proteinExistence type="predicted"/>
<gene>
    <name evidence="1" type="ORF">J07HQW1_00457</name>
</gene>
<evidence type="ECO:0000313" key="1">
    <source>
        <dbReference type="EMBL" id="ERG90436.1"/>
    </source>
</evidence>
<sequence length="268" mass="29866">MVTANLTPHRDSDVTETTASTRVDLHVKVLSDEVVACAKARGIDVIVYAPHFTRFDEIRSRAAQFSDEELLVIPAREIFTGSWQTRRHILAIGLDQPVPDFISLTGALDALDRQDAATLIPHPEFMNVSCSESDIQAHADAIDAVEVYNFKSPGWANTRGISLIAETNHHSFGSSYAHLPGSVGRVWTAFDCAINSEADLVEALKSGVSRRVYHERGLMYTAHELAEFAHLIYENSWKKLDRLFLSGMEPTHPQHIAYNGQYDDVAEY</sequence>
<evidence type="ECO:0000313" key="2">
    <source>
        <dbReference type="Proteomes" id="UP000030649"/>
    </source>
</evidence>
<accession>U1PEC5</accession>
<organism evidence="1 2">
    <name type="scientific">Haloquadratum walsbyi J07HQW1</name>
    <dbReference type="NCBI Taxonomy" id="1238424"/>
    <lineage>
        <taxon>Archaea</taxon>
        <taxon>Methanobacteriati</taxon>
        <taxon>Methanobacteriota</taxon>
        <taxon>Stenosarchaea group</taxon>
        <taxon>Halobacteria</taxon>
        <taxon>Halobacteriales</taxon>
        <taxon>Haloferacaceae</taxon>
        <taxon>Haloquadratum</taxon>
    </lineage>
</organism>
<dbReference type="Pfam" id="PF13263">
    <property type="entry name" value="PHP_C"/>
    <property type="match status" value="1"/>
</dbReference>
<dbReference type="SUPFAM" id="SSF89550">
    <property type="entry name" value="PHP domain-like"/>
    <property type="match status" value="1"/>
</dbReference>
<dbReference type="InterPro" id="IPR016195">
    <property type="entry name" value="Pol/histidinol_Pase-like"/>
</dbReference>